<organism evidence="1 2">
    <name type="scientific">Cronobacter sakazakii (strain ATCC BAA-894)</name>
    <name type="common">Enterobacter sakazakii</name>
    <dbReference type="NCBI Taxonomy" id="290339"/>
    <lineage>
        <taxon>Bacteria</taxon>
        <taxon>Pseudomonadati</taxon>
        <taxon>Pseudomonadota</taxon>
        <taxon>Gammaproteobacteria</taxon>
        <taxon>Enterobacterales</taxon>
        <taxon>Enterobacteriaceae</taxon>
        <taxon>Cronobacter</taxon>
    </lineage>
</organism>
<evidence type="ECO:0008006" key="3">
    <source>
        <dbReference type="Google" id="ProtNLM"/>
    </source>
</evidence>
<dbReference type="EMBL" id="CP000783">
    <property type="protein sequence ID" value="ABU76863.1"/>
    <property type="molecule type" value="Genomic_DNA"/>
</dbReference>
<accession>A7MP84</accession>
<protein>
    <recommendedName>
        <fullName evidence="3">Excisionase</fullName>
    </recommendedName>
</protein>
<sequence>MYFDSGFRAEEDFMSEVVMIVSPGKWVAEEQLIALKGFKRGTLKRAREQSFLEGKEYIHVAPDGQPWDNSPCFYNLEEIDRWIERQAMAKPRRYIA</sequence>
<dbReference type="KEGG" id="esa:ESA_01609"/>
<dbReference type="Proteomes" id="UP000000260">
    <property type="component" value="Chromosome"/>
</dbReference>
<keyword evidence="2" id="KW-1185">Reference proteome</keyword>
<dbReference type="InterPro" id="IPR009634">
    <property type="entry name" value="Put_exci"/>
</dbReference>
<name>A7MP84_CROS8</name>
<gene>
    <name evidence="1" type="ordered locus">ESA_01609</name>
</gene>
<dbReference type="Gene3D" id="1.10.1660.60">
    <property type="entry name" value="Putative excisionased domain DUF1233"/>
    <property type="match status" value="1"/>
</dbReference>
<dbReference type="Pfam" id="PF06806">
    <property type="entry name" value="DUF1233"/>
    <property type="match status" value="1"/>
</dbReference>
<dbReference type="HOGENOM" id="CLU_175398_0_0_6"/>
<dbReference type="InterPro" id="IPR038146">
    <property type="entry name" value="933W_put_Xis_sf"/>
</dbReference>
<reference evidence="1 2" key="1">
    <citation type="journal article" date="2010" name="PLoS ONE">
        <title>Genome sequence of Cronobacter sakazakii BAA-894 and comparative genomic hybridization analysis with other Cronobacter species.</title>
        <authorList>
            <person name="Kucerova E."/>
            <person name="Clifton S.W."/>
            <person name="Xia X.Q."/>
            <person name="Long F."/>
            <person name="Porwollik S."/>
            <person name="Fulton L."/>
            <person name="Fronick C."/>
            <person name="Minx P."/>
            <person name="Kyung K."/>
            <person name="Warren W."/>
            <person name="Fulton R."/>
            <person name="Feng D."/>
            <person name="Wollam A."/>
            <person name="Shah N."/>
            <person name="Bhonagiri V."/>
            <person name="Nash W.E."/>
            <person name="Hallsworth-Pepin K."/>
            <person name="Wilson R.K."/>
            <person name="McClelland M."/>
            <person name="Forsythe S.J."/>
        </authorList>
    </citation>
    <scope>NUCLEOTIDE SEQUENCE [LARGE SCALE GENOMIC DNA]</scope>
    <source>
        <strain evidence="1 2">ATCC BAA-894</strain>
    </source>
</reference>
<proteinExistence type="predicted"/>
<evidence type="ECO:0000313" key="2">
    <source>
        <dbReference type="Proteomes" id="UP000000260"/>
    </source>
</evidence>
<evidence type="ECO:0000313" key="1">
    <source>
        <dbReference type="EMBL" id="ABU76863.1"/>
    </source>
</evidence>
<dbReference type="AlphaFoldDB" id="A7MP84"/>